<dbReference type="AlphaFoldDB" id="K0J6I2"/>
<feature type="domain" description="VOC" evidence="2">
    <location>
        <begin position="169"/>
        <end position="283"/>
    </location>
</feature>
<gene>
    <name evidence="3" type="ordered locus">AXY_05410</name>
</gene>
<keyword evidence="4" id="KW-1185">Reference proteome</keyword>
<dbReference type="InterPro" id="IPR029068">
    <property type="entry name" value="Glyas_Bleomycin-R_OHBP_Dase"/>
</dbReference>
<dbReference type="SUPFAM" id="SSF54593">
    <property type="entry name" value="Glyoxalase/Bleomycin resistance protein/Dihydroxybiphenyl dioxygenase"/>
    <property type="match status" value="2"/>
</dbReference>
<protein>
    <recommendedName>
        <fullName evidence="2">VOC domain-containing protein</fullName>
    </recommendedName>
</protein>
<organism evidence="3 4">
    <name type="scientific">Amphibacillus xylanus (strain ATCC 51415 / DSM 6626 / JCM 7361 / LMG 17667 / NBRC 15112 / Ep01)</name>
    <dbReference type="NCBI Taxonomy" id="698758"/>
    <lineage>
        <taxon>Bacteria</taxon>
        <taxon>Bacillati</taxon>
        <taxon>Bacillota</taxon>
        <taxon>Bacilli</taxon>
        <taxon>Bacillales</taxon>
        <taxon>Bacillaceae</taxon>
        <taxon>Amphibacillus</taxon>
    </lineage>
</organism>
<evidence type="ECO:0000313" key="4">
    <source>
        <dbReference type="Proteomes" id="UP000006294"/>
    </source>
</evidence>
<dbReference type="HOGENOM" id="CLU_059557_0_0_9"/>
<dbReference type="PANTHER" id="PTHR43279:SF1">
    <property type="entry name" value="CATECHOL-2,3-DIOXYGENASE"/>
    <property type="match status" value="1"/>
</dbReference>
<dbReference type="InterPro" id="IPR037523">
    <property type="entry name" value="VOC_core"/>
</dbReference>
<dbReference type="PANTHER" id="PTHR43279">
    <property type="entry name" value="CATECHOL-2,3-DIOXYGENASE"/>
    <property type="match status" value="1"/>
</dbReference>
<dbReference type="eggNOG" id="COG2514">
    <property type="taxonomic scope" value="Bacteria"/>
</dbReference>
<dbReference type="PATRIC" id="fig|698758.3.peg.541"/>
<sequence length="283" mass="31793">MGFHQKPSTFVSHVRLKVENLERSLAYYQEIIGFDILERTSTTVELTADGKTSILSLEQPKGVKPKKPRTTGMYHFALLLPTKKDLADFVMHLAKNDVQVAAGDHLVSEALYIKDPDGNDIEIYVDRDPNVWKWSNGEVAMTTDPVNFQELLTHQVPGESWQGLPKDTIMGHIHLYVAELDKTEQFYVEGLGFEVVNRFGGQALFLSTAKYHHHIAVNTWNGVGAPRPEENSAGMDYYRLIYNDEAAVKATIANLEKIGATITQENDRIMTSDPAGNRIQLSY</sequence>
<feature type="domain" description="VOC" evidence="2">
    <location>
        <begin position="10"/>
        <end position="126"/>
    </location>
</feature>
<dbReference type="CDD" id="cd16359">
    <property type="entry name" value="VOC_BsCatE_like_C"/>
    <property type="match status" value="1"/>
</dbReference>
<dbReference type="GO" id="GO:0046872">
    <property type="term" value="F:metal ion binding"/>
    <property type="evidence" value="ECO:0007669"/>
    <property type="project" value="UniProtKB-KW"/>
</dbReference>
<evidence type="ECO:0000256" key="1">
    <source>
        <dbReference type="ARBA" id="ARBA00022723"/>
    </source>
</evidence>
<dbReference type="PROSITE" id="PS51819">
    <property type="entry name" value="VOC"/>
    <property type="match status" value="2"/>
</dbReference>
<dbReference type="OrthoDB" id="9792626at2"/>
<dbReference type="Proteomes" id="UP000006294">
    <property type="component" value="Chromosome"/>
</dbReference>
<dbReference type="GO" id="GO:0004462">
    <property type="term" value="F:lactoylglutathione lyase activity"/>
    <property type="evidence" value="ECO:0007669"/>
    <property type="project" value="InterPro"/>
</dbReference>
<dbReference type="EMBL" id="AP012050">
    <property type="protein sequence ID" value="BAM46673.1"/>
    <property type="molecule type" value="Genomic_DNA"/>
</dbReference>
<dbReference type="InterPro" id="IPR004360">
    <property type="entry name" value="Glyas_Fos-R_dOase_dom"/>
</dbReference>
<dbReference type="STRING" id="698758.AXY_05410"/>
<proteinExistence type="predicted"/>
<dbReference type="InterPro" id="IPR018146">
    <property type="entry name" value="Glyoxalase_1_CS"/>
</dbReference>
<reference evidence="3 4" key="1">
    <citation type="submission" date="2011-01" db="EMBL/GenBank/DDBJ databases">
        <title>Whole genome sequence of Amphibacillus xylinus NBRC 15112.</title>
        <authorList>
            <person name="Nakazawa H."/>
            <person name="Katano Y."/>
            <person name="Nakamura S."/>
            <person name="Sasagawa M."/>
            <person name="Fukada J."/>
            <person name="Arai T."/>
            <person name="Sasakura N."/>
            <person name="Mochizuki D."/>
            <person name="Hosoyama A."/>
            <person name="Harada K."/>
            <person name="Horikawa H."/>
            <person name="Kato Y."/>
            <person name="Harada T."/>
            <person name="Sasaki K."/>
            <person name="Sekiguchi M."/>
            <person name="Hodoyama M."/>
            <person name="Nishiko R."/>
            <person name="Narita H."/>
            <person name="Hanamaki A."/>
            <person name="Hata C."/>
            <person name="Konno Y."/>
            <person name="Niimura Y."/>
            <person name="Yamazaki S."/>
            <person name="Fujita N."/>
        </authorList>
    </citation>
    <scope>NUCLEOTIDE SEQUENCE [LARGE SCALE GENOMIC DNA]</scope>
    <source>
        <strain evidence="4">ATCC 51415 / DSM 6626 / JCM 7361 / LMG 17667 / NBRC 15112 / Ep01</strain>
    </source>
</reference>
<dbReference type="KEGG" id="axl:AXY_05410"/>
<keyword evidence="1" id="KW-0479">Metal-binding</keyword>
<dbReference type="Gene3D" id="3.10.180.10">
    <property type="entry name" value="2,3-Dihydroxybiphenyl 1,2-Dioxygenase, domain 1"/>
    <property type="match status" value="2"/>
</dbReference>
<dbReference type="PROSITE" id="PS00934">
    <property type="entry name" value="GLYOXALASE_I_1"/>
    <property type="match status" value="1"/>
</dbReference>
<name>K0J6I2_AMPXN</name>
<evidence type="ECO:0000313" key="3">
    <source>
        <dbReference type="EMBL" id="BAM46673.1"/>
    </source>
</evidence>
<dbReference type="Pfam" id="PF00903">
    <property type="entry name" value="Glyoxalase"/>
    <property type="match status" value="2"/>
</dbReference>
<accession>K0J6I2</accession>
<dbReference type="RefSeq" id="WP_015009278.1">
    <property type="nucleotide sequence ID" value="NC_018704.1"/>
</dbReference>
<evidence type="ECO:0000259" key="2">
    <source>
        <dbReference type="PROSITE" id="PS51819"/>
    </source>
</evidence>